<organism evidence="1 2">
    <name type="scientific">Vibrio palustris</name>
    <dbReference type="NCBI Taxonomy" id="1918946"/>
    <lineage>
        <taxon>Bacteria</taxon>
        <taxon>Pseudomonadati</taxon>
        <taxon>Pseudomonadota</taxon>
        <taxon>Gammaproteobacteria</taxon>
        <taxon>Vibrionales</taxon>
        <taxon>Vibrionaceae</taxon>
        <taxon>Vibrio</taxon>
    </lineage>
</organism>
<dbReference type="AlphaFoldDB" id="A0A1R4B329"/>
<dbReference type="RefSeq" id="WP_077313332.1">
    <property type="nucleotide sequence ID" value="NZ_AP024887.1"/>
</dbReference>
<dbReference type="Gene3D" id="3.10.450.50">
    <property type="match status" value="1"/>
</dbReference>
<evidence type="ECO:0000313" key="1">
    <source>
        <dbReference type="EMBL" id="SJL83322.1"/>
    </source>
</evidence>
<evidence type="ECO:0008006" key="3">
    <source>
        <dbReference type="Google" id="ProtNLM"/>
    </source>
</evidence>
<dbReference type="InterPro" id="IPR004027">
    <property type="entry name" value="SEC_C_motif"/>
</dbReference>
<dbReference type="Pfam" id="PF02810">
    <property type="entry name" value="SEC-C"/>
    <property type="match status" value="1"/>
</dbReference>
<dbReference type="EMBL" id="FUFT01000002">
    <property type="protein sequence ID" value="SJL83322.1"/>
    <property type="molecule type" value="Genomic_DNA"/>
</dbReference>
<dbReference type="OrthoDB" id="570299at2"/>
<dbReference type="Proteomes" id="UP000189475">
    <property type="component" value="Unassembled WGS sequence"/>
</dbReference>
<sequence>MTYALISKDNLAVEEVSPLFIEGAVLAANFTTEPLPPETWLHQVIPQADETATRLIETHLQAQYLALKQNDYPLLELLDHENEGALAELAEGFMCVWPDIEPKWHADTISDGAMRMLQALLTTMMLAIDENGTQAEMKAAGIATPPSLHDLLPQLDIMVQEVALAADEQLLGAQAQSINPYKNVGRNDLCPCGSGSKFKQCCGRNGSIPT</sequence>
<dbReference type="STRING" id="1918946.VPAL9027_01288"/>
<proteinExistence type="predicted"/>
<name>A0A1R4B329_9VIBR</name>
<gene>
    <name evidence="1" type="ORF">VPAL9027_01288</name>
</gene>
<dbReference type="SUPFAM" id="SSF103642">
    <property type="entry name" value="Sec-C motif"/>
    <property type="match status" value="1"/>
</dbReference>
<keyword evidence="2" id="KW-1185">Reference proteome</keyword>
<evidence type="ECO:0000313" key="2">
    <source>
        <dbReference type="Proteomes" id="UP000189475"/>
    </source>
</evidence>
<accession>A0A1R4B329</accession>
<reference evidence="1 2" key="1">
    <citation type="submission" date="2017-02" db="EMBL/GenBank/DDBJ databases">
        <authorList>
            <person name="Peterson S.W."/>
        </authorList>
    </citation>
    <scope>NUCLEOTIDE SEQUENCE [LARGE SCALE GENOMIC DNA]</scope>
    <source>
        <strain evidence="1 2">CECT 9027</strain>
    </source>
</reference>
<protein>
    <recommendedName>
        <fullName evidence="3">Preprotein translocase subunit SecA</fullName>
    </recommendedName>
</protein>